<evidence type="ECO:0000313" key="2">
    <source>
        <dbReference type="Proteomes" id="UP000188354"/>
    </source>
</evidence>
<gene>
    <name evidence="1" type="ORF">TanjilG_16842</name>
</gene>
<sequence length="199" mass="22090">MFLRGGPIDLIVRKEPLVFEAPPECSEFLKDVLVGELIRYEDVDKVQGVSKVRLEEPIEEGSMQSKAMEIHIGMLRFKSTSIVVESDCVLDSSVKVDGEEDGILVDDNAGTKNIVFVLVAHMENEEKLGEGVVDSDVNKMEKVIVSGDHQQNHELEAQFLAEEEEVGSLQDPDCNFLPKSEAPVMDLFEEPLTEANEEG</sequence>
<organism evidence="1 2">
    <name type="scientific">Lupinus angustifolius</name>
    <name type="common">Narrow-leaved blue lupine</name>
    <dbReference type="NCBI Taxonomy" id="3871"/>
    <lineage>
        <taxon>Eukaryota</taxon>
        <taxon>Viridiplantae</taxon>
        <taxon>Streptophyta</taxon>
        <taxon>Embryophyta</taxon>
        <taxon>Tracheophyta</taxon>
        <taxon>Spermatophyta</taxon>
        <taxon>Magnoliopsida</taxon>
        <taxon>eudicotyledons</taxon>
        <taxon>Gunneridae</taxon>
        <taxon>Pentapetalae</taxon>
        <taxon>rosids</taxon>
        <taxon>fabids</taxon>
        <taxon>Fabales</taxon>
        <taxon>Fabaceae</taxon>
        <taxon>Papilionoideae</taxon>
        <taxon>50 kb inversion clade</taxon>
        <taxon>genistoids sensu lato</taxon>
        <taxon>core genistoids</taxon>
        <taxon>Genisteae</taxon>
        <taxon>Lupinus</taxon>
    </lineage>
</organism>
<dbReference type="Gramene" id="OIW19323">
    <property type="protein sequence ID" value="OIW19323"/>
    <property type="gene ID" value="TanjilG_16842"/>
</dbReference>
<accession>A0A394D848</accession>
<keyword evidence="2" id="KW-1185">Reference proteome</keyword>
<reference evidence="1 2" key="1">
    <citation type="journal article" date="2017" name="Plant Biotechnol. J.">
        <title>A comprehensive draft genome sequence for lupin (Lupinus angustifolius), an emerging health food: insights into plant-microbe interactions and legume evolution.</title>
        <authorList>
            <person name="Hane J.K."/>
            <person name="Ming Y."/>
            <person name="Kamphuis L.G."/>
            <person name="Nelson M.N."/>
            <person name="Garg G."/>
            <person name="Atkins C.A."/>
            <person name="Bayer P.E."/>
            <person name="Bravo A."/>
            <person name="Bringans S."/>
            <person name="Cannon S."/>
            <person name="Edwards D."/>
            <person name="Foley R."/>
            <person name="Gao L.L."/>
            <person name="Harrison M.J."/>
            <person name="Huang W."/>
            <person name="Hurgobin B."/>
            <person name="Li S."/>
            <person name="Liu C.W."/>
            <person name="McGrath A."/>
            <person name="Morahan G."/>
            <person name="Murray J."/>
            <person name="Weller J."/>
            <person name="Jian J."/>
            <person name="Singh K.B."/>
        </authorList>
    </citation>
    <scope>NUCLEOTIDE SEQUENCE [LARGE SCALE GENOMIC DNA]</scope>
    <source>
        <strain evidence="2">cv. Tanjil</strain>
        <tissue evidence="1">Whole plant</tissue>
    </source>
</reference>
<evidence type="ECO:0000313" key="1">
    <source>
        <dbReference type="EMBL" id="OIW19323.1"/>
    </source>
</evidence>
<proteinExistence type="predicted"/>
<dbReference type="AlphaFoldDB" id="A0A394D848"/>
<comment type="caution">
    <text evidence="1">The sequence shown here is derived from an EMBL/GenBank/DDBJ whole genome shotgun (WGS) entry which is preliminary data.</text>
</comment>
<name>A0A394D848_LUPAN</name>
<dbReference type="Proteomes" id="UP000188354">
    <property type="component" value="Unassembled WGS sequence"/>
</dbReference>
<dbReference type="EMBL" id="MLAU01002420">
    <property type="protein sequence ID" value="OIW19323.1"/>
    <property type="molecule type" value="Genomic_DNA"/>
</dbReference>
<protein>
    <submittedName>
        <fullName evidence="1">Uncharacterized protein</fullName>
    </submittedName>
</protein>